<evidence type="ECO:0000259" key="1">
    <source>
        <dbReference type="Pfam" id="PF13568"/>
    </source>
</evidence>
<gene>
    <name evidence="2" type="ORF">SAMN05216290_1845</name>
</gene>
<keyword evidence="3" id="KW-1185">Reference proteome</keyword>
<dbReference type="AlphaFoldDB" id="A0A1I0PYT9"/>
<dbReference type="RefSeq" id="WP_090258298.1">
    <property type="nucleotide sequence ID" value="NZ_FOIR01000002.1"/>
</dbReference>
<dbReference type="Proteomes" id="UP000199437">
    <property type="component" value="Unassembled WGS sequence"/>
</dbReference>
<dbReference type="EMBL" id="FOIR01000002">
    <property type="protein sequence ID" value="SEW19728.1"/>
    <property type="molecule type" value="Genomic_DNA"/>
</dbReference>
<dbReference type="Pfam" id="PF13568">
    <property type="entry name" value="OMP_b-brl_2"/>
    <property type="match status" value="1"/>
</dbReference>
<dbReference type="STRING" id="1267423.SAMN05216290_1845"/>
<evidence type="ECO:0000313" key="3">
    <source>
        <dbReference type="Proteomes" id="UP000199437"/>
    </source>
</evidence>
<accession>A0A1I0PYT9</accession>
<name>A0A1I0PYT9_9BACT</name>
<dbReference type="InterPro" id="IPR025665">
    <property type="entry name" value="Beta-barrel_OMP_2"/>
</dbReference>
<feature type="domain" description="Outer membrane protein beta-barrel" evidence="1">
    <location>
        <begin position="47"/>
        <end position="198"/>
    </location>
</feature>
<evidence type="ECO:0000313" key="2">
    <source>
        <dbReference type="EMBL" id="SEW19728.1"/>
    </source>
</evidence>
<organism evidence="2 3">
    <name type="scientific">Roseivirga pacifica</name>
    <dbReference type="NCBI Taxonomy" id="1267423"/>
    <lineage>
        <taxon>Bacteria</taxon>
        <taxon>Pseudomonadati</taxon>
        <taxon>Bacteroidota</taxon>
        <taxon>Cytophagia</taxon>
        <taxon>Cytophagales</taxon>
        <taxon>Roseivirgaceae</taxon>
        <taxon>Roseivirga</taxon>
    </lineage>
</organism>
<dbReference type="OrthoDB" id="1160354at2"/>
<protein>
    <submittedName>
        <fullName evidence="2">Outer membrane protein beta-barrel domain-containing protein</fullName>
    </submittedName>
</protein>
<sequence>MIRSLMFLLALLCSEMLYAQSYRIQKQEIGFGIQAKAILSRMEIVSGLEDFKSEGYKAGMHFGAFIRLRSANFLFQPEVSYGTTCNTIYAEEFSGNEGVSIKFKMRSFQVPMLVGYGIDLGEEENKTIKVLVGPVFDFITKHELSLNTERTNASPVALATGAEEAFNEFGIGLRFGVALDLDKLIINAYYEHKLSKTFDTVLIDDAGAFENRHHQWVLSVGLLLWKAN</sequence>
<dbReference type="GeneID" id="99986564"/>
<reference evidence="3" key="1">
    <citation type="submission" date="2016-10" db="EMBL/GenBank/DDBJ databases">
        <authorList>
            <person name="Varghese N."/>
            <person name="Submissions S."/>
        </authorList>
    </citation>
    <scope>NUCLEOTIDE SEQUENCE [LARGE SCALE GENOMIC DNA]</scope>
    <source>
        <strain evidence="3">CGMCC 1.12402</strain>
    </source>
</reference>
<proteinExistence type="predicted"/>